<keyword evidence="8" id="KW-1185">Reference proteome</keyword>
<evidence type="ECO:0000256" key="3">
    <source>
        <dbReference type="ARBA" id="ARBA00022692"/>
    </source>
</evidence>
<sequence>MTTTSPTKVLQAAAGGRRVLGLSPLMWVLIVSGLVVVPFVRLVTDSAPLTATTTFTAAILSTCPIALAALGGVWSERAGVVNIGLEGQMLLGTWGAAYFNWYYGPWAGLAGGILLGMIGGLLHAVATITFGVDQIVSGVAVNIIAAGAVEFLSKTFFSNITPNGGPRNLSGLYSLPTLNIGGLDGWLSDLNAKHWFLLSDLAGLLGSLVSHISYVSLMVIGLAALSWWLLRRTTFGLRLRSCGENPAAAESLGVSVLRYKYIAVLVSGGLAGLGGAYLSTVASSTFTVGQTQGRGYIGLAAMIFGNWNPFGALGASALFGYADALRLRSASSLHALLLLLAIGLVLLTLWRLWQRNIRGAITNGVIGLAFLLWFLLTDTIPDDLGGMTPYLVTLLVLSVASQSLRMPAADGQPYRKGSAG</sequence>
<feature type="transmembrane region" description="Helical" evidence="6">
    <location>
        <begin position="25"/>
        <end position="43"/>
    </location>
</feature>
<evidence type="ECO:0000313" key="8">
    <source>
        <dbReference type="Proteomes" id="UP000295453"/>
    </source>
</evidence>
<dbReference type="RefSeq" id="WP_131584528.1">
    <property type="nucleotide sequence ID" value="NZ_SJZJ01000021.1"/>
</dbReference>
<evidence type="ECO:0000256" key="2">
    <source>
        <dbReference type="ARBA" id="ARBA00022475"/>
    </source>
</evidence>
<dbReference type="EMBL" id="SJZJ01000021">
    <property type="protein sequence ID" value="TCJ22714.1"/>
    <property type="molecule type" value="Genomic_DNA"/>
</dbReference>
<protein>
    <submittedName>
        <fullName evidence="7">ABC transporter permease</fullName>
    </submittedName>
</protein>
<evidence type="ECO:0000256" key="6">
    <source>
        <dbReference type="SAM" id="Phobius"/>
    </source>
</evidence>
<keyword evidence="3 6" id="KW-0812">Transmembrane</keyword>
<keyword evidence="2" id="KW-1003">Cell membrane</keyword>
<feature type="transmembrane region" description="Helical" evidence="6">
    <location>
        <begin position="388"/>
        <end position="404"/>
    </location>
</feature>
<comment type="caution">
    <text evidence="7">The sequence shown here is derived from an EMBL/GenBank/DDBJ whole genome shotgun (WGS) entry which is preliminary data.</text>
</comment>
<keyword evidence="5 6" id="KW-0472">Membrane</keyword>
<feature type="transmembrane region" description="Helical" evidence="6">
    <location>
        <begin position="359"/>
        <end position="376"/>
    </location>
</feature>
<organism evidence="7 8">
    <name type="scientific">Nocardioides jejuensis</name>
    <dbReference type="NCBI Taxonomy" id="2502782"/>
    <lineage>
        <taxon>Bacteria</taxon>
        <taxon>Bacillati</taxon>
        <taxon>Actinomycetota</taxon>
        <taxon>Actinomycetes</taxon>
        <taxon>Propionibacteriales</taxon>
        <taxon>Nocardioidaceae</taxon>
        <taxon>Nocardioides</taxon>
    </lineage>
</organism>
<feature type="transmembrane region" description="Helical" evidence="6">
    <location>
        <begin position="261"/>
        <end position="279"/>
    </location>
</feature>
<dbReference type="CDD" id="cd06580">
    <property type="entry name" value="TM_PBP1_transp_TpRbsC_like"/>
    <property type="match status" value="1"/>
</dbReference>
<dbReference type="PANTHER" id="PTHR43370:SF1">
    <property type="entry name" value="GUANOSINE ABC TRANSPORTER PERMEASE PROTEIN NUPQ"/>
    <property type="match status" value="1"/>
</dbReference>
<dbReference type="OrthoDB" id="9792579at2"/>
<feature type="transmembrane region" description="Helical" evidence="6">
    <location>
        <begin position="80"/>
        <end position="99"/>
    </location>
</feature>
<evidence type="ECO:0000256" key="1">
    <source>
        <dbReference type="ARBA" id="ARBA00004651"/>
    </source>
</evidence>
<dbReference type="InterPro" id="IPR001851">
    <property type="entry name" value="ABC_transp_permease"/>
</dbReference>
<feature type="transmembrane region" description="Helical" evidence="6">
    <location>
        <begin position="208"/>
        <end position="230"/>
    </location>
</feature>
<evidence type="ECO:0000313" key="7">
    <source>
        <dbReference type="EMBL" id="TCJ22714.1"/>
    </source>
</evidence>
<dbReference type="AlphaFoldDB" id="A0A4R1BXE9"/>
<dbReference type="Proteomes" id="UP000295453">
    <property type="component" value="Unassembled WGS sequence"/>
</dbReference>
<feature type="transmembrane region" description="Helical" evidence="6">
    <location>
        <begin position="299"/>
        <end position="321"/>
    </location>
</feature>
<name>A0A4R1BXE9_9ACTN</name>
<proteinExistence type="predicted"/>
<feature type="transmembrane region" description="Helical" evidence="6">
    <location>
        <begin position="106"/>
        <end position="129"/>
    </location>
</feature>
<accession>A0A4R1BXE9</accession>
<dbReference type="GO" id="GO:0005886">
    <property type="term" value="C:plasma membrane"/>
    <property type="evidence" value="ECO:0007669"/>
    <property type="project" value="UniProtKB-SubCell"/>
</dbReference>
<dbReference type="Pfam" id="PF02653">
    <property type="entry name" value="BPD_transp_2"/>
    <property type="match status" value="1"/>
</dbReference>
<keyword evidence="4 6" id="KW-1133">Transmembrane helix</keyword>
<gene>
    <name evidence="7" type="ORF">EPD65_12240</name>
</gene>
<evidence type="ECO:0000256" key="5">
    <source>
        <dbReference type="ARBA" id="ARBA00023136"/>
    </source>
</evidence>
<feature type="transmembrane region" description="Helical" evidence="6">
    <location>
        <begin position="55"/>
        <end position="74"/>
    </location>
</feature>
<feature type="transmembrane region" description="Helical" evidence="6">
    <location>
        <begin position="135"/>
        <end position="157"/>
    </location>
</feature>
<comment type="subcellular location">
    <subcellularLocation>
        <location evidence="1">Cell membrane</location>
        <topology evidence="1">Multi-pass membrane protein</topology>
    </subcellularLocation>
</comment>
<evidence type="ECO:0000256" key="4">
    <source>
        <dbReference type="ARBA" id="ARBA00022989"/>
    </source>
</evidence>
<reference evidence="7 8" key="1">
    <citation type="submission" date="2019-03" db="EMBL/GenBank/DDBJ databases">
        <authorList>
            <person name="Kim M.K.M."/>
        </authorList>
    </citation>
    <scope>NUCLEOTIDE SEQUENCE [LARGE SCALE GENOMIC DNA]</scope>
    <source>
        <strain evidence="7 8">18JY15-6</strain>
    </source>
</reference>
<dbReference type="PANTHER" id="PTHR43370">
    <property type="entry name" value="SUGAR ABC TRANSPORTER INTEGRAL MEMBRANE PROTEIN-RELATED"/>
    <property type="match status" value="1"/>
</dbReference>
<feature type="transmembrane region" description="Helical" evidence="6">
    <location>
        <begin position="333"/>
        <end position="353"/>
    </location>
</feature>
<dbReference type="GO" id="GO:0022857">
    <property type="term" value="F:transmembrane transporter activity"/>
    <property type="evidence" value="ECO:0007669"/>
    <property type="project" value="InterPro"/>
</dbReference>